<proteinExistence type="predicted"/>
<keyword evidence="1" id="KW-0812">Transmembrane</keyword>
<dbReference type="SUPFAM" id="SSF53335">
    <property type="entry name" value="S-adenosyl-L-methionine-dependent methyltransferases"/>
    <property type="match status" value="1"/>
</dbReference>
<accession>A0A1F5MK01</accession>
<name>A0A1F5MK01_9BACT</name>
<comment type="caution">
    <text evidence="2">The sequence shown here is derived from an EMBL/GenBank/DDBJ whole genome shotgun (WGS) entry which is preliminary data.</text>
</comment>
<dbReference type="AlphaFoldDB" id="A0A1F5MK01"/>
<dbReference type="Proteomes" id="UP000178017">
    <property type="component" value="Unassembled WGS sequence"/>
</dbReference>
<dbReference type="Pfam" id="PF01564">
    <property type="entry name" value="Spermine_synth"/>
    <property type="match status" value="1"/>
</dbReference>
<evidence type="ECO:0000256" key="1">
    <source>
        <dbReference type="SAM" id="Phobius"/>
    </source>
</evidence>
<keyword evidence="1" id="KW-1133">Transmembrane helix</keyword>
<protein>
    <submittedName>
        <fullName evidence="2">Uncharacterized protein</fullName>
    </submittedName>
</protein>
<dbReference type="InterPro" id="IPR029063">
    <property type="entry name" value="SAM-dependent_MTases_sf"/>
</dbReference>
<gene>
    <name evidence="2" type="ORF">A3B49_04005</name>
</gene>
<evidence type="ECO:0000313" key="2">
    <source>
        <dbReference type="EMBL" id="OGE65701.1"/>
    </source>
</evidence>
<reference evidence="2 3" key="1">
    <citation type="journal article" date="2016" name="Nat. Commun.">
        <title>Thousands of microbial genomes shed light on interconnected biogeochemical processes in an aquifer system.</title>
        <authorList>
            <person name="Anantharaman K."/>
            <person name="Brown C.T."/>
            <person name="Hug L.A."/>
            <person name="Sharon I."/>
            <person name="Castelle C.J."/>
            <person name="Probst A.J."/>
            <person name="Thomas B.C."/>
            <person name="Singh A."/>
            <person name="Wilkins M.J."/>
            <person name="Karaoz U."/>
            <person name="Brodie E.L."/>
            <person name="Williams K.H."/>
            <person name="Hubbard S.S."/>
            <person name="Banfield J.F."/>
        </authorList>
    </citation>
    <scope>NUCLEOTIDE SEQUENCE [LARGE SCALE GENOMIC DNA]</scope>
</reference>
<dbReference type="Gene3D" id="3.40.50.150">
    <property type="entry name" value="Vaccinia Virus protein VP39"/>
    <property type="match status" value="1"/>
</dbReference>
<keyword evidence="1" id="KW-0472">Membrane</keyword>
<evidence type="ECO:0000313" key="3">
    <source>
        <dbReference type="Proteomes" id="UP000178017"/>
    </source>
</evidence>
<dbReference type="EMBL" id="MFDO01000011">
    <property type="protein sequence ID" value="OGE65701.1"/>
    <property type="molecule type" value="Genomic_DNA"/>
</dbReference>
<sequence length="251" mass="28631">MSPEYSLIIVLIILLGLLILLGRIRLRRLASYDSPILGKVEVFQKYNGEKVLTTNSFPQGISTEQPSIKYSYWYKIANEAFRYTKNIKNPQVLCFGLGANTSSLILAKLNPKIQQTIIEIDAQIIQACKDYFQLNDLIQLTLIQADAFKVIDSGSQLPNNHYDAIIVDIFLSSPPYIDKKSNTPIFIKKLLTLLKPKGMVIFNRPSHNQEARRAGIELKKELDKYFQTSQLFDIKDPRGYRNNVITASFKL</sequence>
<organism evidence="2 3">
    <name type="scientific">Candidatus Daviesbacteria bacterium RIFCSPLOWO2_01_FULL_40_24</name>
    <dbReference type="NCBI Taxonomy" id="1797787"/>
    <lineage>
        <taxon>Bacteria</taxon>
        <taxon>Candidatus Daviesiibacteriota</taxon>
    </lineage>
</organism>
<feature type="transmembrane region" description="Helical" evidence="1">
    <location>
        <begin position="6"/>
        <end position="24"/>
    </location>
</feature>